<feature type="region of interest" description="Disordered" evidence="1">
    <location>
        <begin position="199"/>
        <end position="250"/>
    </location>
</feature>
<feature type="compositionally biased region" description="Low complexity" evidence="1">
    <location>
        <begin position="451"/>
        <end position="469"/>
    </location>
</feature>
<feature type="region of interest" description="Disordered" evidence="1">
    <location>
        <begin position="323"/>
        <end position="508"/>
    </location>
</feature>
<dbReference type="Proteomes" id="UP000254866">
    <property type="component" value="Unassembled WGS sequence"/>
</dbReference>
<feature type="compositionally biased region" description="Basic and acidic residues" evidence="1">
    <location>
        <begin position="481"/>
        <end position="490"/>
    </location>
</feature>
<feature type="compositionally biased region" description="Polar residues" evidence="1">
    <location>
        <begin position="332"/>
        <end position="353"/>
    </location>
</feature>
<organism evidence="2 3">
    <name type="scientific">Venustampulla echinocandica</name>
    <dbReference type="NCBI Taxonomy" id="2656787"/>
    <lineage>
        <taxon>Eukaryota</taxon>
        <taxon>Fungi</taxon>
        <taxon>Dikarya</taxon>
        <taxon>Ascomycota</taxon>
        <taxon>Pezizomycotina</taxon>
        <taxon>Leotiomycetes</taxon>
        <taxon>Helotiales</taxon>
        <taxon>Pleuroascaceae</taxon>
        <taxon>Venustampulla</taxon>
    </lineage>
</organism>
<dbReference type="AlphaFoldDB" id="A0A370TS88"/>
<feature type="compositionally biased region" description="Basic and acidic residues" evidence="1">
    <location>
        <begin position="354"/>
        <end position="363"/>
    </location>
</feature>
<feature type="compositionally biased region" description="Polar residues" evidence="1">
    <location>
        <begin position="265"/>
        <end position="286"/>
    </location>
</feature>
<comment type="caution">
    <text evidence="2">The sequence shown here is derived from an EMBL/GenBank/DDBJ whole genome shotgun (WGS) entry which is preliminary data.</text>
</comment>
<name>A0A370TS88_9HELO</name>
<feature type="compositionally biased region" description="Basic and acidic residues" evidence="1">
    <location>
        <begin position="238"/>
        <end position="249"/>
    </location>
</feature>
<protein>
    <submittedName>
        <fullName evidence="2">Uncharacterized protein</fullName>
    </submittedName>
</protein>
<dbReference type="STRING" id="2656787.A0A370TS88"/>
<feature type="compositionally biased region" description="Basic and acidic residues" evidence="1">
    <location>
        <begin position="418"/>
        <end position="427"/>
    </location>
</feature>
<evidence type="ECO:0000313" key="2">
    <source>
        <dbReference type="EMBL" id="RDL38373.1"/>
    </source>
</evidence>
<proteinExistence type="predicted"/>
<reference evidence="2 3" key="1">
    <citation type="journal article" date="2018" name="IMA Fungus">
        <title>IMA Genome-F 9: Draft genome sequence of Annulohypoxylon stygium, Aspergillus mulundensis, Berkeleyomyces basicola (syn. Thielaviopsis basicola), Ceratocystis smalleyi, two Cercospora beticola strains, Coleophoma cylindrospora, Fusarium fracticaudum, Phialophora cf. hyalina, and Morchella septimelata.</title>
        <authorList>
            <person name="Wingfield B.D."/>
            <person name="Bills G.F."/>
            <person name="Dong Y."/>
            <person name="Huang W."/>
            <person name="Nel W.J."/>
            <person name="Swalarsk-Parry B.S."/>
            <person name="Vaghefi N."/>
            <person name="Wilken P.M."/>
            <person name="An Z."/>
            <person name="de Beer Z.W."/>
            <person name="De Vos L."/>
            <person name="Chen L."/>
            <person name="Duong T.A."/>
            <person name="Gao Y."/>
            <person name="Hammerbacher A."/>
            <person name="Kikkert J.R."/>
            <person name="Li Y."/>
            <person name="Li H."/>
            <person name="Li K."/>
            <person name="Li Q."/>
            <person name="Liu X."/>
            <person name="Ma X."/>
            <person name="Naidoo K."/>
            <person name="Pethybridge S.J."/>
            <person name="Sun J."/>
            <person name="Steenkamp E.T."/>
            <person name="van der Nest M.A."/>
            <person name="van Wyk S."/>
            <person name="Wingfield M.J."/>
            <person name="Xiong C."/>
            <person name="Yue Q."/>
            <person name="Zhang X."/>
        </authorList>
    </citation>
    <scope>NUCLEOTIDE SEQUENCE [LARGE SCALE GENOMIC DNA]</scope>
    <source>
        <strain evidence="2 3">BP 5553</strain>
    </source>
</reference>
<feature type="region of interest" description="Disordered" evidence="1">
    <location>
        <begin position="77"/>
        <end position="116"/>
    </location>
</feature>
<dbReference type="RefSeq" id="XP_031871029.1">
    <property type="nucleotide sequence ID" value="XM_032011336.1"/>
</dbReference>
<feature type="region of interest" description="Disordered" evidence="1">
    <location>
        <begin position="265"/>
        <end position="288"/>
    </location>
</feature>
<dbReference type="EMBL" id="NPIC01000002">
    <property type="protein sequence ID" value="RDL38373.1"/>
    <property type="molecule type" value="Genomic_DNA"/>
</dbReference>
<dbReference type="OrthoDB" id="5395975at2759"/>
<dbReference type="GeneID" id="43595562"/>
<feature type="compositionally biased region" description="Basic and acidic residues" evidence="1">
    <location>
        <begin position="87"/>
        <end position="96"/>
    </location>
</feature>
<evidence type="ECO:0000256" key="1">
    <source>
        <dbReference type="SAM" id="MobiDB-lite"/>
    </source>
</evidence>
<feature type="compositionally biased region" description="Polar residues" evidence="1">
    <location>
        <begin position="98"/>
        <end position="116"/>
    </location>
</feature>
<keyword evidence="3" id="KW-1185">Reference proteome</keyword>
<accession>A0A370TS88</accession>
<evidence type="ECO:0000313" key="3">
    <source>
        <dbReference type="Proteomes" id="UP000254866"/>
    </source>
</evidence>
<sequence length="662" mass="72975">MSDVEILVHTSAPSRGQDDARYRALAQAYIQFVPATIIALKDGNDEDEEAGRPSSDATDDITELVDSQLFEELWNSTQDGPASWESYRPDDEHDNNTTEDSPTQEISQSQQGRSETFVSPQLSFNSVLNNADSPAFRYHITCAELPSRKPAVSQEQDSAASWRPAPSTIADSQPDNGKGLPAFSSPTTMLELYLQQIDSSDVESQEAPSSRSRRNESESPSKMSNIQDGYLSSLPEVGNHDSLDSRMRYLDPPLRTNSLKIRHMTSSSGNVASQVPTPSERGSSPLATEIKSGDISDAYSYSDGSIPAIPSLLKYFPSQSKQASQRAELASTHDNSMHTASTPSGPSLTTSKSPSEHLPHRLENNGSDSHTPLAVESALSPRAAGDQKPQSSNPIMGYLRHGTSTSHAIQPPTPLKLDSQKQSEHRPSNHNPILASPHDPELQLKRRRPELSSGNTSSSASISSLLEPLQRLSKPQKKKRIVIDRSDNSRRLSSSSSGQTPEATSSITTRSQIITSWFDKLEIHPPPPATSSMNLTQEMLITESFHTLAQKMPMSKLYNPIHQTRDLRPMERGYWLINCDSWKDDLRMRNWNCLGNYIGKGMAGWGVWCVRDEEFGSIRVYCWGTVVGYVYLLLFMASESKVKRPGACWIGGDGEVVVRMPS</sequence>
<gene>
    <name evidence="2" type="ORF">BP5553_02713</name>
</gene>
<feature type="region of interest" description="Disordered" evidence="1">
    <location>
        <begin position="148"/>
        <end position="184"/>
    </location>
</feature>